<name>A0A8B7Z3E6_ACAPL</name>
<dbReference type="Gene3D" id="2.10.70.80">
    <property type="match status" value="1"/>
</dbReference>
<dbReference type="GO" id="GO:0016050">
    <property type="term" value="P:vesicle organization"/>
    <property type="evidence" value="ECO:0007669"/>
    <property type="project" value="TreeGrafter"/>
</dbReference>
<dbReference type="Proteomes" id="UP000694845">
    <property type="component" value="Unplaced"/>
</dbReference>
<dbReference type="GeneID" id="110983931"/>
<dbReference type="AlphaFoldDB" id="A0A8B7Z3E6"/>
<proteinExistence type="predicted"/>
<dbReference type="GO" id="GO:0005829">
    <property type="term" value="C:cytosol"/>
    <property type="evidence" value="ECO:0007669"/>
    <property type="project" value="GOC"/>
</dbReference>
<dbReference type="OMA" id="FAPFYSV"/>
<protein>
    <submittedName>
        <fullName evidence="9">Sortilin-like</fullName>
    </submittedName>
</protein>
<keyword evidence="6" id="KW-0732">Signal</keyword>
<dbReference type="Pfam" id="PF15902">
    <property type="entry name" value="Sortilin-Vps10"/>
    <property type="match status" value="1"/>
</dbReference>
<evidence type="ECO:0000256" key="6">
    <source>
        <dbReference type="SAM" id="SignalP"/>
    </source>
</evidence>
<evidence type="ECO:0000259" key="7">
    <source>
        <dbReference type="SMART" id="SM00602"/>
    </source>
</evidence>
<dbReference type="SUPFAM" id="SSF110296">
    <property type="entry name" value="Oligoxyloglucan reducing end-specific cellobiohydrolase"/>
    <property type="match status" value="1"/>
</dbReference>
<feature type="transmembrane region" description="Helical" evidence="5">
    <location>
        <begin position="752"/>
        <end position="773"/>
    </location>
</feature>
<dbReference type="Gene3D" id="2.130.10.10">
    <property type="entry name" value="YVTN repeat-like/Quinoprotein amine dehydrogenase"/>
    <property type="match status" value="1"/>
</dbReference>
<dbReference type="InterPro" id="IPR031778">
    <property type="entry name" value="Sortilin_N"/>
</dbReference>
<evidence type="ECO:0000256" key="3">
    <source>
        <dbReference type="ARBA" id="ARBA00023136"/>
    </source>
</evidence>
<dbReference type="GO" id="GO:0006895">
    <property type="term" value="P:Golgi to endosome transport"/>
    <property type="evidence" value="ECO:0007669"/>
    <property type="project" value="TreeGrafter"/>
</dbReference>
<feature type="domain" description="VPS10" evidence="7">
    <location>
        <begin position="127"/>
        <end position="736"/>
    </location>
</feature>
<dbReference type="PANTHER" id="PTHR12106:SF23">
    <property type="entry name" value="SORTILIN"/>
    <property type="match status" value="1"/>
</dbReference>
<comment type="subcellular location">
    <subcellularLocation>
        <location evidence="1">Membrane</location>
    </subcellularLocation>
</comment>
<dbReference type="OrthoDB" id="443634at2759"/>
<keyword evidence="4" id="KW-0325">Glycoprotein</keyword>
<dbReference type="InterPro" id="IPR050310">
    <property type="entry name" value="VPS10-sortilin"/>
</dbReference>
<dbReference type="Pfam" id="PF15901">
    <property type="entry name" value="Sortilin_C"/>
    <property type="match status" value="1"/>
</dbReference>
<keyword evidence="8" id="KW-1185">Reference proteome</keyword>
<dbReference type="Gene3D" id="3.30.60.270">
    <property type="match status" value="1"/>
</dbReference>
<evidence type="ECO:0000256" key="2">
    <source>
        <dbReference type="ARBA" id="ARBA00022737"/>
    </source>
</evidence>
<dbReference type="CTD" id="6272"/>
<dbReference type="GO" id="GO:0016020">
    <property type="term" value="C:membrane"/>
    <property type="evidence" value="ECO:0007669"/>
    <property type="project" value="UniProtKB-SubCell"/>
</dbReference>
<reference evidence="9" key="1">
    <citation type="submission" date="2025-08" db="UniProtKB">
        <authorList>
            <consortium name="RefSeq"/>
        </authorList>
    </citation>
    <scope>IDENTIFICATION</scope>
</reference>
<dbReference type="KEGG" id="aplc:110983931"/>
<dbReference type="InterPro" id="IPR006581">
    <property type="entry name" value="VPS10"/>
</dbReference>
<evidence type="ECO:0000313" key="9">
    <source>
        <dbReference type="RefSeq" id="XP_022099300.1"/>
    </source>
</evidence>
<dbReference type="GO" id="GO:0005794">
    <property type="term" value="C:Golgi apparatus"/>
    <property type="evidence" value="ECO:0007669"/>
    <property type="project" value="TreeGrafter"/>
</dbReference>
<keyword evidence="5" id="KW-0812">Transmembrane</keyword>
<dbReference type="RefSeq" id="XP_022099300.1">
    <property type="nucleotide sequence ID" value="XM_022243608.1"/>
</dbReference>
<evidence type="ECO:0000256" key="5">
    <source>
        <dbReference type="SAM" id="Phobius"/>
    </source>
</evidence>
<dbReference type="InterPro" id="IPR015943">
    <property type="entry name" value="WD40/YVTN_repeat-like_dom_sf"/>
</dbReference>
<dbReference type="PANTHER" id="PTHR12106">
    <property type="entry name" value="SORTILIN RELATED"/>
    <property type="match status" value="1"/>
</dbReference>
<organism evidence="8 9">
    <name type="scientific">Acanthaster planci</name>
    <name type="common">Crown-of-thorns starfish</name>
    <dbReference type="NCBI Taxonomy" id="133434"/>
    <lineage>
        <taxon>Eukaryota</taxon>
        <taxon>Metazoa</taxon>
        <taxon>Echinodermata</taxon>
        <taxon>Eleutherozoa</taxon>
        <taxon>Asterozoa</taxon>
        <taxon>Asteroidea</taxon>
        <taxon>Valvatacea</taxon>
        <taxon>Valvatida</taxon>
        <taxon>Acanthasteridae</taxon>
        <taxon>Acanthaster</taxon>
    </lineage>
</organism>
<dbReference type="CDD" id="cd15482">
    <property type="entry name" value="Sialidase_non-viral"/>
    <property type="match status" value="1"/>
</dbReference>
<evidence type="ECO:0000256" key="4">
    <source>
        <dbReference type="ARBA" id="ARBA00023180"/>
    </source>
</evidence>
<keyword evidence="2" id="KW-0677">Repeat</keyword>
<dbReference type="GO" id="GO:0006897">
    <property type="term" value="P:endocytosis"/>
    <property type="evidence" value="ECO:0007669"/>
    <property type="project" value="TreeGrafter"/>
</dbReference>
<sequence>MMATFVISVCTFSLMVLLLNTVHSTILGNNYEPNLRRNNIRSTGLDGMFSQSDFTSASKRRTQAVENKRRRVRDATDSKCSIPEEQMIALSDPSHTSFYTFNDSNFNLAMIWTGPDGKELMALTTMEYTFYSAQSHLWISNNFGRSFTSINHLIEGAIIRATDGIFKSSIDPQRVILVSYMPDMSKTETRLYGTLNGGKKFTKSIAPFYLDGSIVFHNTDANRLLAHSPYQQFKLWVSNDFGIHWKDVQRNVLSYAWGSKEMEPGVLFAVVSSGSTGSVTQRLMRSTDYGESFLAMKENVYSFGVQGNFVFAAMDGGKKNEERVLYVSKDDGETWNPTQLPVITINQFFSVLDMNEGMLFIHVDDEGGTGSGTLYTSDADGIVFSVSLKKHLYAERSATTDFYRVTSMRGVYLASQVGDDLSIHTNITFDRGGIWHPVKAPEGSVCKNSATSCNLQIHNRYSQTEGLNVPSSPLSQQNAVGLILAHGNVADALETHPPDVFVSNDGGYNWTKALAGPHHYTLTNNGGLLLAISAEQDVTNIIKFSYDEGHCWNEYQFIKEPFSITGLLPEPSTNSLNVSIWGFGVEDRRWRIVTIDFSAVLKNECTEADFVEWVPHLSNNNKGCLLGLNETFERVKPDSLCHLNYIHRPKAKVSDPCLCTKDDYECDFGFSRKGESEECEVSADVNPSQLDVCINGVKEKISTWGYRKIPGDKCVKGFQPVRSMDNLQQQCTNGLESNLSVEQQDGHEVRTATIVMILLAVTFFSGILLFLLYRHGKLPCTKPSLPSYRYSQLSREDSVDKMVNLESHPTYHDSSDEEMLE</sequence>
<accession>A0A8B7Z3E6</accession>
<dbReference type="InterPro" id="IPR031777">
    <property type="entry name" value="Sortilin_C"/>
</dbReference>
<dbReference type="SMART" id="SM00602">
    <property type="entry name" value="VPS10"/>
    <property type="match status" value="1"/>
</dbReference>
<gene>
    <name evidence="9" type="primary">LOC110983931</name>
</gene>
<evidence type="ECO:0000256" key="1">
    <source>
        <dbReference type="ARBA" id="ARBA00004370"/>
    </source>
</evidence>
<evidence type="ECO:0000313" key="8">
    <source>
        <dbReference type="Proteomes" id="UP000694845"/>
    </source>
</evidence>
<feature type="signal peptide" evidence="6">
    <location>
        <begin position="1"/>
        <end position="24"/>
    </location>
</feature>
<keyword evidence="5" id="KW-1133">Transmembrane helix</keyword>
<keyword evidence="3 5" id="KW-0472">Membrane</keyword>
<feature type="chain" id="PRO_5034264703" evidence="6">
    <location>
        <begin position="25"/>
        <end position="821"/>
    </location>
</feature>